<keyword evidence="7" id="KW-1185">Reference proteome</keyword>
<dbReference type="FunFam" id="1.10.10.10:FF:000079">
    <property type="entry name" value="GntR family transcriptional regulator"/>
    <property type="match status" value="1"/>
</dbReference>
<evidence type="ECO:0000259" key="5">
    <source>
        <dbReference type="PROSITE" id="PS50949"/>
    </source>
</evidence>
<dbReference type="Gene3D" id="1.10.10.10">
    <property type="entry name" value="Winged helix-like DNA-binding domain superfamily/Winged helix DNA-binding domain"/>
    <property type="match status" value="1"/>
</dbReference>
<keyword evidence="2" id="KW-0238">DNA-binding</keyword>
<dbReference type="InterPro" id="IPR050679">
    <property type="entry name" value="Bact_HTH_transcr_reg"/>
</dbReference>
<evidence type="ECO:0000256" key="3">
    <source>
        <dbReference type="ARBA" id="ARBA00023163"/>
    </source>
</evidence>
<evidence type="ECO:0000313" key="6">
    <source>
        <dbReference type="EMBL" id="SLM29813.1"/>
    </source>
</evidence>
<dbReference type="InterPro" id="IPR036390">
    <property type="entry name" value="WH_DNA-bd_sf"/>
</dbReference>
<dbReference type="Gene3D" id="3.40.1410.10">
    <property type="entry name" value="Chorismate lyase-like"/>
    <property type="match status" value="1"/>
</dbReference>
<sequence length="247" mass="27724">MSLKAPKALYEQVKDHIMSRIQSGEWLPDSRIPSENQLVKELSVSRMTVNRALRELSNSGHLVRIQGVGTYVAQPKPLTALFEITSIDEEIRSRGGVHTCKVHLLQEEEANPELAAAMEIMPGTPVYHSIIVHQNCGKPVMLADRYVNPLSAPDYLKQDFTLITPSNYLLNVAPVTDVEHIVEAVVPDAMTRQLLNISSSEPCLVLHRQTWDDQRVVTHSRMTYPGSTYRIGGRFKPLSNGYNNKIK</sequence>
<dbReference type="InterPro" id="IPR011663">
    <property type="entry name" value="UTRA"/>
</dbReference>
<organism evidence="6 7">
    <name type="scientific">Desulfamplus magnetovallimortis</name>
    <dbReference type="NCBI Taxonomy" id="1246637"/>
    <lineage>
        <taxon>Bacteria</taxon>
        <taxon>Pseudomonadati</taxon>
        <taxon>Thermodesulfobacteriota</taxon>
        <taxon>Desulfobacteria</taxon>
        <taxon>Desulfobacterales</taxon>
        <taxon>Desulfobacteraceae</taxon>
        <taxon>Desulfamplus</taxon>
    </lineage>
</organism>
<dbReference type="PRINTS" id="PR00035">
    <property type="entry name" value="HTHGNTR"/>
</dbReference>
<dbReference type="STRING" id="1246637.MTBBW1_20010"/>
<proteinExistence type="predicted"/>
<evidence type="ECO:0000256" key="2">
    <source>
        <dbReference type="ARBA" id="ARBA00023125"/>
    </source>
</evidence>
<evidence type="ECO:0000313" key="7">
    <source>
        <dbReference type="Proteomes" id="UP000191931"/>
    </source>
</evidence>
<dbReference type="GO" id="GO:0003700">
    <property type="term" value="F:DNA-binding transcription factor activity"/>
    <property type="evidence" value="ECO:0007669"/>
    <property type="project" value="UniProtKB-UniRule"/>
</dbReference>
<dbReference type="EMBL" id="FWEV01000112">
    <property type="protein sequence ID" value="SLM29813.1"/>
    <property type="molecule type" value="Genomic_DNA"/>
</dbReference>
<dbReference type="RefSeq" id="WP_245809199.1">
    <property type="nucleotide sequence ID" value="NZ_LT828540.1"/>
</dbReference>
<dbReference type="SUPFAM" id="SSF64288">
    <property type="entry name" value="Chorismate lyase-like"/>
    <property type="match status" value="1"/>
</dbReference>
<dbReference type="PANTHER" id="PTHR44846">
    <property type="entry name" value="MANNOSYL-D-GLYCERATE TRANSPORT/METABOLISM SYSTEM REPRESSOR MNGR-RELATED"/>
    <property type="match status" value="1"/>
</dbReference>
<keyword evidence="3" id="KW-0804">Transcription</keyword>
<reference evidence="6 7" key="1">
    <citation type="submission" date="2017-03" db="EMBL/GenBank/DDBJ databases">
        <authorList>
            <person name="Afonso C.L."/>
            <person name="Miller P.J."/>
            <person name="Scott M.A."/>
            <person name="Spackman E."/>
            <person name="Goraichik I."/>
            <person name="Dimitrov K.M."/>
            <person name="Suarez D.L."/>
            <person name="Swayne D.E."/>
        </authorList>
    </citation>
    <scope>NUCLEOTIDE SEQUENCE [LARGE SCALE GENOMIC DNA]</scope>
    <source>
        <strain evidence="6">PRJEB14757</strain>
    </source>
</reference>
<dbReference type="GO" id="GO:0003677">
    <property type="term" value="F:DNA binding"/>
    <property type="evidence" value="ECO:0007669"/>
    <property type="project" value="UniProtKB-UniRule"/>
</dbReference>
<dbReference type="Proteomes" id="UP000191931">
    <property type="component" value="Unassembled WGS sequence"/>
</dbReference>
<dbReference type="PANTHER" id="PTHR44846:SF16">
    <property type="entry name" value="TRANSCRIPTIONAL REGULATOR PHNF-RELATED"/>
    <property type="match status" value="1"/>
</dbReference>
<evidence type="ECO:0000256" key="4">
    <source>
        <dbReference type="NCBIfam" id="TIGR02018"/>
    </source>
</evidence>
<dbReference type="InterPro" id="IPR010248">
    <property type="entry name" value="His_ut_repres"/>
</dbReference>
<dbReference type="InterPro" id="IPR028978">
    <property type="entry name" value="Chorismate_lyase_/UTRA_dom_sf"/>
</dbReference>
<dbReference type="GO" id="GO:0006547">
    <property type="term" value="P:L-histidine metabolic process"/>
    <property type="evidence" value="ECO:0007669"/>
    <property type="project" value="UniProtKB-UniRule"/>
</dbReference>
<accession>A0A1W1HBJ4</accession>
<dbReference type="CDD" id="cd07377">
    <property type="entry name" value="WHTH_GntR"/>
    <property type="match status" value="1"/>
</dbReference>
<protein>
    <recommendedName>
        <fullName evidence="4">Histidine utilization repressor</fullName>
    </recommendedName>
</protein>
<dbReference type="SMART" id="SM00345">
    <property type="entry name" value="HTH_GNTR"/>
    <property type="match status" value="1"/>
</dbReference>
<evidence type="ECO:0000256" key="1">
    <source>
        <dbReference type="ARBA" id="ARBA00023015"/>
    </source>
</evidence>
<dbReference type="PROSITE" id="PS50949">
    <property type="entry name" value="HTH_GNTR"/>
    <property type="match status" value="1"/>
</dbReference>
<dbReference type="SUPFAM" id="SSF46785">
    <property type="entry name" value="Winged helix' DNA-binding domain"/>
    <property type="match status" value="1"/>
</dbReference>
<dbReference type="SMART" id="SM00866">
    <property type="entry name" value="UTRA"/>
    <property type="match status" value="1"/>
</dbReference>
<dbReference type="Pfam" id="PF00392">
    <property type="entry name" value="GntR"/>
    <property type="match status" value="1"/>
</dbReference>
<feature type="domain" description="HTH gntR-type" evidence="5">
    <location>
        <begin position="7"/>
        <end position="75"/>
    </location>
</feature>
<gene>
    <name evidence="6" type="primary">hutC</name>
    <name evidence="6" type="ORF">MTBBW1_20010</name>
</gene>
<dbReference type="GO" id="GO:0045892">
    <property type="term" value="P:negative regulation of DNA-templated transcription"/>
    <property type="evidence" value="ECO:0007669"/>
    <property type="project" value="UniProtKB-UniRule"/>
</dbReference>
<keyword evidence="1" id="KW-0805">Transcription regulation</keyword>
<dbReference type="InterPro" id="IPR036388">
    <property type="entry name" value="WH-like_DNA-bd_sf"/>
</dbReference>
<name>A0A1W1HBJ4_9BACT</name>
<dbReference type="NCBIfam" id="TIGR02018">
    <property type="entry name" value="his_ut_repres"/>
    <property type="match status" value="1"/>
</dbReference>
<dbReference type="InterPro" id="IPR000524">
    <property type="entry name" value="Tscrpt_reg_HTH_GntR"/>
</dbReference>
<dbReference type="AlphaFoldDB" id="A0A1W1HBJ4"/>
<dbReference type="Pfam" id="PF07702">
    <property type="entry name" value="UTRA"/>
    <property type="match status" value="1"/>
</dbReference>